<keyword evidence="1" id="KW-0443">Lipid metabolism</keyword>
<feature type="region of interest" description="Disordered" evidence="2">
    <location>
        <begin position="1"/>
        <end position="21"/>
    </location>
</feature>
<dbReference type="PANTHER" id="PTHR10336:SF82">
    <property type="entry name" value="PHOSPHOINOSITIDE PHOSPHOLIPASE C"/>
    <property type="match status" value="1"/>
</dbReference>
<comment type="catalytic activity">
    <reaction evidence="1">
        <text>a 1,2-diacyl-sn-glycero-3-phospho-(1D-myo-inositol-4,5-bisphosphate) + H2O = 1D-myo-inositol 1,4,5-trisphosphate + a 1,2-diacyl-sn-glycerol + H(+)</text>
        <dbReference type="Rhea" id="RHEA:33179"/>
        <dbReference type="ChEBI" id="CHEBI:15377"/>
        <dbReference type="ChEBI" id="CHEBI:15378"/>
        <dbReference type="ChEBI" id="CHEBI:17815"/>
        <dbReference type="ChEBI" id="CHEBI:58456"/>
        <dbReference type="ChEBI" id="CHEBI:203600"/>
        <dbReference type="EC" id="3.1.4.11"/>
    </reaction>
</comment>
<keyword evidence="1" id="KW-0442">Lipid degradation</keyword>
<comment type="caution">
    <text evidence="4">The sequence shown here is derived from an EMBL/GenBank/DDBJ whole genome shotgun (WGS) entry which is preliminary data.</text>
</comment>
<dbReference type="CDD" id="cd08558">
    <property type="entry name" value="PI-PLCc_eukaryota"/>
    <property type="match status" value="1"/>
</dbReference>
<protein>
    <recommendedName>
        <fullName evidence="1">Phosphoinositide phospholipase C</fullName>
        <ecNumber evidence="1">3.1.4.11</ecNumber>
    </recommendedName>
</protein>
<name>A0AAN6RGU8_9PLEO</name>
<accession>A0AAN6RGU8</accession>
<dbReference type="SUPFAM" id="SSF51695">
    <property type="entry name" value="PLC-like phosphodiesterases"/>
    <property type="match status" value="1"/>
</dbReference>
<dbReference type="Pfam" id="PF00387">
    <property type="entry name" value="PI-PLC-Y"/>
    <property type="match status" value="1"/>
</dbReference>
<dbReference type="InterPro" id="IPR001711">
    <property type="entry name" value="PLipase_C_Pinositol-sp_Y"/>
</dbReference>
<dbReference type="EMBL" id="WVTA01000006">
    <property type="protein sequence ID" value="KAK3208896.1"/>
    <property type="molecule type" value="Genomic_DNA"/>
</dbReference>
<dbReference type="Gene3D" id="3.20.20.190">
    <property type="entry name" value="Phosphatidylinositol (PI) phosphodiesterase"/>
    <property type="match status" value="1"/>
</dbReference>
<evidence type="ECO:0000313" key="4">
    <source>
        <dbReference type="EMBL" id="KAK3208896.1"/>
    </source>
</evidence>
<dbReference type="GO" id="GO:0016042">
    <property type="term" value="P:lipid catabolic process"/>
    <property type="evidence" value="ECO:0007669"/>
    <property type="project" value="UniProtKB-KW"/>
</dbReference>
<keyword evidence="5" id="KW-1185">Reference proteome</keyword>
<dbReference type="InterPro" id="IPR056584">
    <property type="entry name" value="EF-hand_15"/>
</dbReference>
<dbReference type="GO" id="GO:0048015">
    <property type="term" value="P:phosphatidylinositol-mediated signaling"/>
    <property type="evidence" value="ECO:0007669"/>
    <property type="project" value="TreeGrafter"/>
</dbReference>
<evidence type="ECO:0000259" key="3">
    <source>
        <dbReference type="PROSITE" id="PS50008"/>
    </source>
</evidence>
<dbReference type="InterPro" id="IPR035892">
    <property type="entry name" value="C2_domain_sf"/>
</dbReference>
<dbReference type="GO" id="GO:0004435">
    <property type="term" value="F:phosphatidylinositol-4,5-bisphosphate phospholipase C activity"/>
    <property type="evidence" value="ECO:0007669"/>
    <property type="project" value="UniProtKB-EC"/>
</dbReference>
<dbReference type="EC" id="3.1.4.11" evidence="1"/>
<dbReference type="SMART" id="SM00148">
    <property type="entry name" value="PLCXc"/>
    <property type="match status" value="1"/>
</dbReference>
<dbReference type="GO" id="GO:0051209">
    <property type="term" value="P:release of sequestered calcium ion into cytosol"/>
    <property type="evidence" value="ECO:0007669"/>
    <property type="project" value="TreeGrafter"/>
</dbReference>
<dbReference type="Gene3D" id="2.60.40.150">
    <property type="entry name" value="C2 domain"/>
    <property type="match status" value="1"/>
</dbReference>
<evidence type="ECO:0000256" key="2">
    <source>
        <dbReference type="SAM" id="MobiDB-lite"/>
    </source>
</evidence>
<feature type="domain" description="PI-PLC Y-box" evidence="3">
    <location>
        <begin position="353"/>
        <end position="466"/>
    </location>
</feature>
<keyword evidence="1" id="KW-0378">Hydrolase</keyword>
<dbReference type="SMART" id="SM00149">
    <property type="entry name" value="PLCYc"/>
    <property type="match status" value="1"/>
</dbReference>
<dbReference type="PROSITE" id="PS50007">
    <property type="entry name" value="PIPLC_X_DOMAIN"/>
    <property type="match status" value="1"/>
</dbReference>
<dbReference type="Pfam" id="PF00388">
    <property type="entry name" value="PI-PLC-X"/>
    <property type="match status" value="1"/>
</dbReference>
<evidence type="ECO:0000313" key="5">
    <source>
        <dbReference type="Proteomes" id="UP001280581"/>
    </source>
</evidence>
<dbReference type="PANTHER" id="PTHR10336">
    <property type="entry name" value="PHOSPHOINOSITIDE-SPECIFIC PHOSPHOLIPASE C FAMILY PROTEIN"/>
    <property type="match status" value="1"/>
</dbReference>
<feature type="region of interest" description="Disordered" evidence="2">
    <location>
        <begin position="158"/>
        <end position="181"/>
    </location>
</feature>
<dbReference type="Pfam" id="PF23617">
    <property type="entry name" value="EF-hand_15"/>
    <property type="match status" value="1"/>
</dbReference>
<dbReference type="InterPro" id="IPR001192">
    <property type="entry name" value="PI-PLC_fam"/>
</dbReference>
<evidence type="ECO:0000256" key="1">
    <source>
        <dbReference type="RuleBase" id="RU361133"/>
    </source>
</evidence>
<dbReference type="Proteomes" id="UP001280581">
    <property type="component" value="Unassembled WGS sequence"/>
</dbReference>
<dbReference type="AlphaFoldDB" id="A0AAN6RGU8"/>
<dbReference type="CDD" id="cd00275">
    <property type="entry name" value="C2_PLC_like"/>
    <property type="match status" value="1"/>
</dbReference>
<dbReference type="SUPFAM" id="SSF49562">
    <property type="entry name" value="C2 domain (Calcium/lipid-binding domain, CaLB)"/>
    <property type="match status" value="1"/>
</dbReference>
<gene>
    <name evidence="4" type="ORF">GRF29_69g48859</name>
</gene>
<sequence>MRKEFSQETYAAGGGHPSAQRKGIEEKLDEVLLGHIAQLYNRYVTGGSKWSSEQIAIFMHHIQAEDPNGPAGYLVGKTELDLWELIQYIKSPAGNALEMASPQDLSLPLSNYFISSSHNTYLTGNQLSSDSSIGAYKDVLLRGCRCIEIDVWDGEERFQTGYGPDENQSPPVPLHPHETPGPTYKMEFRERMIIKAGRWFMNKFDPVDPDGRTVDERIADMVRGEPRVLHGFTLTKEILFRDVCRVVKEYAFAVSDLPLIISLEVHCSPLQQGNMCDIMEEAWGEWLLPAPETDDPAPLPSPDLLRKRILIKVKYVPSDKKGDQDDESIVEVIQENGERKTQKVKATKIIPRLSNMGIHTRGVTFKHFDQPEATLPNHIFSLSEGAAADAWKRSPYAIFNHNKDFLMRTYPDGKRVDSSNYNPILFWQMGAQMVTLNWQSWDTGMFLNEGLFAGSDGYVLKPDGYRSNDGYIKTKNLERIAISVFGGQNLPLGNNDHSAKFTPHIKIGLHARSEVVTPSVENSSPTWAQQAEYSKTTSKSSGTSPDFGGEIIEFVGLEGIVPELAFLSFVVINDATGPDAMVAWSCIRLDRLRKGYRFIRLFSSDGMPSKGILLVRIEITE</sequence>
<reference evidence="4 5" key="1">
    <citation type="submission" date="2021-02" db="EMBL/GenBank/DDBJ databases">
        <title>Genome assembly of Pseudopithomyces chartarum.</title>
        <authorList>
            <person name="Jauregui R."/>
            <person name="Singh J."/>
            <person name="Voisey C."/>
        </authorList>
    </citation>
    <scope>NUCLEOTIDE SEQUENCE [LARGE SCALE GENOMIC DNA]</scope>
    <source>
        <strain evidence="4 5">AGR01</strain>
    </source>
</reference>
<dbReference type="PRINTS" id="PR00390">
    <property type="entry name" value="PHPHLIPASEC"/>
</dbReference>
<proteinExistence type="predicted"/>
<dbReference type="InterPro" id="IPR017946">
    <property type="entry name" value="PLC-like_Pdiesterase_TIM-brl"/>
</dbReference>
<organism evidence="4 5">
    <name type="scientific">Pseudopithomyces chartarum</name>
    <dbReference type="NCBI Taxonomy" id="1892770"/>
    <lineage>
        <taxon>Eukaryota</taxon>
        <taxon>Fungi</taxon>
        <taxon>Dikarya</taxon>
        <taxon>Ascomycota</taxon>
        <taxon>Pezizomycotina</taxon>
        <taxon>Dothideomycetes</taxon>
        <taxon>Pleosporomycetidae</taxon>
        <taxon>Pleosporales</taxon>
        <taxon>Massarineae</taxon>
        <taxon>Didymosphaeriaceae</taxon>
        <taxon>Pseudopithomyces</taxon>
    </lineage>
</organism>
<dbReference type="InterPro" id="IPR000909">
    <property type="entry name" value="PLipase_C_PInositol-sp_X_dom"/>
</dbReference>
<dbReference type="PROSITE" id="PS50008">
    <property type="entry name" value="PIPLC_Y_DOMAIN"/>
    <property type="match status" value="1"/>
</dbReference>